<gene>
    <name evidence="1" type="ORF">H9Y04_06585</name>
</gene>
<reference evidence="1 2" key="1">
    <citation type="submission" date="2020-08" db="EMBL/GenBank/DDBJ databases">
        <title>Genemic of Streptomyces polyaspartic.</title>
        <authorList>
            <person name="Liu W."/>
        </authorList>
    </citation>
    <scope>NUCLEOTIDE SEQUENCE [LARGE SCALE GENOMIC DNA]</scope>
    <source>
        <strain evidence="1 2">TRM66268-LWL</strain>
    </source>
</reference>
<proteinExistence type="predicted"/>
<protein>
    <submittedName>
        <fullName evidence="1">Uncharacterized protein</fullName>
    </submittedName>
</protein>
<accession>A0ABR7SD20</accession>
<organism evidence="1 2">
    <name type="scientific">Streptomyces polyasparticus</name>
    <dbReference type="NCBI Taxonomy" id="2767826"/>
    <lineage>
        <taxon>Bacteria</taxon>
        <taxon>Bacillati</taxon>
        <taxon>Actinomycetota</taxon>
        <taxon>Actinomycetes</taxon>
        <taxon>Kitasatosporales</taxon>
        <taxon>Streptomycetaceae</taxon>
        <taxon>Streptomyces</taxon>
    </lineage>
</organism>
<dbReference type="EMBL" id="JACTVJ010000004">
    <property type="protein sequence ID" value="MBC9712238.1"/>
    <property type="molecule type" value="Genomic_DNA"/>
</dbReference>
<evidence type="ECO:0000313" key="1">
    <source>
        <dbReference type="EMBL" id="MBC9712238.1"/>
    </source>
</evidence>
<name>A0ABR7SD20_9ACTN</name>
<dbReference type="RefSeq" id="WP_187812709.1">
    <property type="nucleotide sequence ID" value="NZ_JACTVJ010000004.1"/>
</dbReference>
<dbReference type="Proteomes" id="UP000642284">
    <property type="component" value="Unassembled WGS sequence"/>
</dbReference>
<keyword evidence="2" id="KW-1185">Reference proteome</keyword>
<sequence length="79" mass="8226">MTATQKIMKLGVTEAAAGAIVSDIVSGRNATALREIQELVNVDALSAMRAINEARDILDPYGARARNRAGVVAAFKAAA</sequence>
<evidence type="ECO:0000313" key="2">
    <source>
        <dbReference type="Proteomes" id="UP000642284"/>
    </source>
</evidence>
<comment type="caution">
    <text evidence="1">The sequence shown here is derived from an EMBL/GenBank/DDBJ whole genome shotgun (WGS) entry which is preliminary data.</text>
</comment>